<dbReference type="InterPro" id="IPR000600">
    <property type="entry name" value="ROK"/>
</dbReference>
<protein>
    <submittedName>
        <fullName evidence="2">ROK family protein</fullName>
    </submittedName>
</protein>
<organism evidence="2 3">
    <name type="scientific">Carboxydichorda subterranea</name>
    <dbReference type="NCBI Taxonomy" id="3109565"/>
    <lineage>
        <taxon>Bacteria</taxon>
        <taxon>Bacillati</taxon>
        <taxon>Bacillota</taxon>
        <taxon>Limnochordia</taxon>
        <taxon>Limnochordales</taxon>
        <taxon>Geochordaceae</taxon>
        <taxon>Carboxydichorda</taxon>
    </lineage>
</organism>
<dbReference type="InterPro" id="IPR043129">
    <property type="entry name" value="ATPase_NBD"/>
</dbReference>
<evidence type="ECO:0000313" key="3">
    <source>
        <dbReference type="Proteomes" id="UP001332192"/>
    </source>
</evidence>
<name>A0ABZ1C1E3_9FIRM</name>
<dbReference type="SUPFAM" id="SSF53067">
    <property type="entry name" value="Actin-like ATPase domain"/>
    <property type="match status" value="1"/>
</dbReference>
<dbReference type="RefSeq" id="WP_324717413.1">
    <property type="nucleotide sequence ID" value="NZ_CP141615.1"/>
</dbReference>
<accession>A0ABZ1C1E3</accession>
<sequence length="325" mass="34114">MTYRVGADLGGTYSKAAVVDQEGRVVARFSEPTPRARAPEACVEGLLTAIRRAADWVEARMGRSPEGYGVSVNSPFEHGDVIHLNNNLPALEGFALRSYLRRRLEAPVVLEWDINAALLGELWAGAASGRRRVVMVSIGTGVAAAISVRGQLLRWVYDQTPGEMGHMVVARDGPVCTCGGRGCWEEMVSSRAVLRIAREIAAGGEFPALRALLDGGEGLTPEAISRLADTGDPGARAVWQEVGEWLGVGVASLAQIFLPDRVVVGGGISLAGEKLLAPCRASVDRHVGDALRGSFDIVPAALGQDSALVGAASLVSESPGGQASR</sequence>
<dbReference type="Proteomes" id="UP001332192">
    <property type="component" value="Chromosome"/>
</dbReference>
<gene>
    <name evidence="2" type="ORF">U7230_03815</name>
</gene>
<comment type="similarity">
    <text evidence="1">Belongs to the ROK (NagC/XylR) family.</text>
</comment>
<dbReference type="PANTHER" id="PTHR18964:SF173">
    <property type="entry name" value="GLUCOKINASE"/>
    <property type="match status" value="1"/>
</dbReference>
<reference evidence="2 3" key="1">
    <citation type="journal article" date="2024" name="Front. Microbiol.">
        <title>Novel thermophilic genera Geochorda gen. nov. and Carboxydochorda gen. nov. from the deep terrestrial subsurface reveal the ecophysiological diversity in the class Limnochordia.</title>
        <authorList>
            <person name="Karnachuk O.V."/>
            <person name="Lukina A.P."/>
            <person name="Avakyan M.R."/>
            <person name="Kadnikov V.V."/>
            <person name="Begmatov S."/>
            <person name="Beletsky A.V."/>
            <person name="Vlasova K.G."/>
            <person name="Novikov A.A."/>
            <person name="Shcherbakova V.A."/>
            <person name="Mardanov A.V."/>
            <person name="Ravin N.V."/>
        </authorList>
    </citation>
    <scope>NUCLEOTIDE SEQUENCE [LARGE SCALE GENOMIC DNA]</scope>
    <source>
        <strain evidence="2 3">L945</strain>
    </source>
</reference>
<keyword evidence="3" id="KW-1185">Reference proteome</keyword>
<dbReference type="Gene3D" id="3.30.420.40">
    <property type="match status" value="2"/>
</dbReference>
<evidence type="ECO:0000256" key="1">
    <source>
        <dbReference type="ARBA" id="ARBA00006479"/>
    </source>
</evidence>
<proteinExistence type="inferred from homology"/>
<dbReference type="Pfam" id="PF00480">
    <property type="entry name" value="ROK"/>
    <property type="match status" value="1"/>
</dbReference>
<evidence type="ECO:0000313" key="2">
    <source>
        <dbReference type="EMBL" id="WRP18142.1"/>
    </source>
</evidence>
<dbReference type="EMBL" id="CP141615">
    <property type="protein sequence ID" value="WRP18142.1"/>
    <property type="molecule type" value="Genomic_DNA"/>
</dbReference>
<dbReference type="PANTHER" id="PTHR18964">
    <property type="entry name" value="ROK (REPRESSOR, ORF, KINASE) FAMILY"/>
    <property type="match status" value="1"/>
</dbReference>